<name>A0AAD9YNG8_COLKA</name>
<dbReference type="Proteomes" id="UP001281614">
    <property type="component" value="Unassembled WGS sequence"/>
</dbReference>
<protein>
    <submittedName>
        <fullName evidence="2">Uncharacterized protein</fullName>
    </submittedName>
</protein>
<feature type="region of interest" description="Disordered" evidence="1">
    <location>
        <begin position="194"/>
        <end position="228"/>
    </location>
</feature>
<proteinExistence type="predicted"/>
<reference evidence="2" key="1">
    <citation type="submission" date="2023-02" db="EMBL/GenBank/DDBJ databases">
        <title>Colletotrichum kahawae CIFC_Que2 genome sequencing and assembly.</title>
        <authorList>
            <person name="Baroncelli R."/>
        </authorList>
    </citation>
    <scope>NUCLEOTIDE SEQUENCE</scope>
    <source>
        <strain evidence="2">CIFC_Que2</strain>
    </source>
</reference>
<evidence type="ECO:0000256" key="1">
    <source>
        <dbReference type="SAM" id="MobiDB-lite"/>
    </source>
</evidence>
<accession>A0AAD9YNG8</accession>
<comment type="caution">
    <text evidence="2">The sequence shown here is derived from an EMBL/GenBank/DDBJ whole genome shotgun (WGS) entry which is preliminary data.</text>
</comment>
<dbReference type="AlphaFoldDB" id="A0AAD9YNG8"/>
<sequence length="289" mass="33019">MSSIGFTPSGLVTSRLLSLYYREAKNSPNVEYKASAFWQLVLQRLFDDHEYYAVAAESSPDGSLRRVDAAVKRYDGSSDKMYSMLWIEFKRKKGSVAEVEGQALDAAKRVFQQEALERVFIMTTIGVAFRMWEVEWNERGVQLVPMDGSNTAGTKTLYIDALHPDATTLRSHVQHMKGPYKMPVYRANTVPSQSLPPMGIGETEQNMDYSSYGEPQAGPSNSGGTGSTRQWIQVKGHYETHYLHADEYIFRDEKNQLRHSEADRWKESFHDGEKIWSLRGKDVTYFTRE</sequence>
<dbReference type="EMBL" id="VYYT01000056">
    <property type="protein sequence ID" value="KAK2773499.1"/>
    <property type="molecule type" value="Genomic_DNA"/>
</dbReference>
<organism evidence="2 3">
    <name type="scientific">Colletotrichum kahawae</name>
    <name type="common">Coffee berry disease fungus</name>
    <dbReference type="NCBI Taxonomy" id="34407"/>
    <lineage>
        <taxon>Eukaryota</taxon>
        <taxon>Fungi</taxon>
        <taxon>Dikarya</taxon>
        <taxon>Ascomycota</taxon>
        <taxon>Pezizomycotina</taxon>
        <taxon>Sordariomycetes</taxon>
        <taxon>Hypocreomycetidae</taxon>
        <taxon>Glomerellales</taxon>
        <taxon>Glomerellaceae</taxon>
        <taxon>Colletotrichum</taxon>
        <taxon>Colletotrichum gloeosporioides species complex</taxon>
    </lineage>
</organism>
<evidence type="ECO:0000313" key="3">
    <source>
        <dbReference type="Proteomes" id="UP001281614"/>
    </source>
</evidence>
<evidence type="ECO:0000313" key="2">
    <source>
        <dbReference type="EMBL" id="KAK2773499.1"/>
    </source>
</evidence>
<gene>
    <name evidence="2" type="ORF">CKAH01_13539</name>
</gene>
<keyword evidence="3" id="KW-1185">Reference proteome</keyword>